<evidence type="ECO:0000313" key="1">
    <source>
        <dbReference type="Ensembl" id="ENSDCDP00010023892.1"/>
    </source>
</evidence>
<reference evidence="1" key="2">
    <citation type="submission" date="2025-09" db="UniProtKB">
        <authorList>
            <consortium name="Ensembl"/>
        </authorList>
    </citation>
    <scope>IDENTIFICATION</scope>
</reference>
<keyword evidence="2" id="KW-1185">Reference proteome</keyword>
<protein>
    <recommendedName>
        <fullName evidence="3">NADH dehydrogenase [ubiquinone] flavoprotein 3, mitochondrial</fullName>
    </recommendedName>
</protein>
<dbReference type="GO" id="GO:0045271">
    <property type="term" value="C:respiratory chain complex I"/>
    <property type="evidence" value="ECO:0007669"/>
    <property type="project" value="InterPro"/>
</dbReference>
<dbReference type="GO" id="GO:0005739">
    <property type="term" value="C:mitochondrion"/>
    <property type="evidence" value="ECO:0007669"/>
    <property type="project" value="InterPro"/>
</dbReference>
<dbReference type="PANTHER" id="PTHR17117">
    <property type="entry name" value="NADH-UBIQUINONE OXIDOREDUCTASE"/>
    <property type="match status" value="1"/>
</dbReference>
<dbReference type="InterPro" id="IPR026193">
    <property type="entry name" value="NDUFV3"/>
</dbReference>
<dbReference type="AlphaFoldDB" id="A0AAY4BTP0"/>
<organism evidence="1 2">
    <name type="scientific">Denticeps clupeoides</name>
    <name type="common">denticle herring</name>
    <dbReference type="NCBI Taxonomy" id="299321"/>
    <lineage>
        <taxon>Eukaryota</taxon>
        <taxon>Metazoa</taxon>
        <taxon>Chordata</taxon>
        <taxon>Craniata</taxon>
        <taxon>Vertebrata</taxon>
        <taxon>Euteleostomi</taxon>
        <taxon>Actinopterygii</taxon>
        <taxon>Neopterygii</taxon>
        <taxon>Teleostei</taxon>
        <taxon>Clupei</taxon>
        <taxon>Clupeiformes</taxon>
        <taxon>Denticipitoidei</taxon>
        <taxon>Denticipitidae</taxon>
        <taxon>Denticeps</taxon>
    </lineage>
</organism>
<gene>
    <name evidence="1" type="primary">NDUFV3</name>
</gene>
<dbReference type="GeneTree" id="ENSGT00390000012196"/>
<name>A0AAY4BTP0_9TELE</name>
<evidence type="ECO:0008006" key="3">
    <source>
        <dbReference type="Google" id="ProtNLM"/>
    </source>
</evidence>
<dbReference type="Proteomes" id="UP000694580">
    <property type="component" value="Unplaced"/>
</dbReference>
<dbReference type="PANTHER" id="PTHR17117:SF3">
    <property type="entry name" value="NADH DEHYDROGENASE [UBIQUINONE] FLAVOPROTEIN 3, MITOCHONDRIAL"/>
    <property type="match status" value="1"/>
</dbReference>
<evidence type="ECO:0000313" key="2">
    <source>
        <dbReference type="Proteomes" id="UP000694580"/>
    </source>
</evidence>
<reference evidence="1" key="1">
    <citation type="submission" date="2025-08" db="UniProtKB">
        <authorList>
            <consortium name="Ensembl"/>
        </authorList>
    </citation>
    <scope>IDENTIFICATION</scope>
</reference>
<dbReference type="GO" id="GO:0042775">
    <property type="term" value="P:mitochondrial ATP synthesis coupled electron transport"/>
    <property type="evidence" value="ECO:0007669"/>
    <property type="project" value="TreeGrafter"/>
</dbReference>
<sequence>MASSLLNIGRFSSFKKVQHVGRSGMKNSLPLMFCTKVDQPKTPTRKPKVSKVSPLPPEPVDFSTYKNLQHHHYNIYTFADLDVEMAKYRLPQPSSGRPSPRH</sequence>
<dbReference type="Ensembl" id="ENSDCDT00010029479.1">
    <property type="protein sequence ID" value="ENSDCDP00010023892.1"/>
    <property type="gene ID" value="ENSDCDG00010015097.1"/>
</dbReference>
<accession>A0AAY4BTP0</accession>
<dbReference type="Pfam" id="PF15880">
    <property type="entry name" value="NDUFV3"/>
    <property type="match status" value="1"/>
</dbReference>
<proteinExistence type="predicted"/>